<dbReference type="InterPro" id="IPR028098">
    <property type="entry name" value="Glyco_trans_4-like_N"/>
</dbReference>
<evidence type="ECO:0000259" key="3">
    <source>
        <dbReference type="Pfam" id="PF00534"/>
    </source>
</evidence>
<keyword evidence="2 5" id="KW-0808">Transferase</keyword>
<protein>
    <submittedName>
        <fullName evidence="5">Glycosyltransferase</fullName>
        <ecNumber evidence="5">2.4.-.-</ecNumber>
    </submittedName>
</protein>
<dbReference type="EC" id="2.4.-.-" evidence="5"/>
<accession>A0A975Y1U8</accession>
<organism evidence="5 6">
    <name type="scientific">Nocardioides panacis</name>
    <dbReference type="NCBI Taxonomy" id="2849501"/>
    <lineage>
        <taxon>Bacteria</taxon>
        <taxon>Bacillati</taxon>
        <taxon>Actinomycetota</taxon>
        <taxon>Actinomycetes</taxon>
        <taxon>Propionibacteriales</taxon>
        <taxon>Nocardioidaceae</taxon>
        <taxon>Nocardioides</taxon>
    </lineage>
</organism>
<dbReference type="InterPro" id="IPR001296">
    <property type="entry name" value="Glyco_trans_1"/>
</dbReference>
<dbReference type="RefSeq" id="WP_216941737.1">
    <property type="nucleotide sequence ID" value="NZ_CP077062.1"/>
</dbReference>
<evidence type="ECO:0000259" key="4">
    <source>
        <dbReference type="Pfam" id="PF13439"/>
    </source>
</evidence>
<reference evidence="5" key="1">
    <citation type="submission" date="2021-06" db="EMBL/GenBank/DDBJ databases">
        <title>Complete genome sequence of Nocardioides sp. G188.</title>
        <authorList>
            <person name="Im W.-T."/>
        </authorList>
    </citation>
    <scope>NUCLEOTIDE SEQUENCE</scope>
    <source>
        <strain evidence="5">G188</strain>
    </source>
</reference>
<name>A0A975Y1U8_9ACTN</name>
<dbReference type="PANTHER" id="PTHR12526">
    <property type="entry name" value="GLYCOSYLTRANSFERASE"/>
    <property type="match status" value="1"/>
</dbReference>
<evidence type="ECO:0000313" key="5">
    <source>
        <dbReference type="EMBL" id="QWZ09891.1"/>
    </source>
</evidence>
<feature type="domain" description="Glycosyltransferase subfamily 4-like N-terminal" evidence="4">
    <location>
        <begin position="23"/>
        <end position="179"/>
    </location>
</feature>
<dbReference type="PANTHER" id="PTHR12526:SF595">
    <property type="entry name" value="BLL5217 PROTEIN"/>
    <property type="match status" value="1"/>
</dbReference>
<evidence type="ECO:0000256" key="2">
    <source>
        <dbReference type="ARBA" id="ARBA00022679"/>
    </source>
</evidence>
<dbReference type="Pfam" id="PF13439">
    <property type="entry name" value="Glyco_transf_4"/>
    <property type="match status" value="1"/>
</dbReference>
<feature type="domain" description="Glycosyl transferase family 1" evidence="3">
    <location>
        <begin position="184"/>
        <end position="320"/>
    </location>
</feature>
<dbReference type="Pfam" id="PF00534">
    <property type="entry name" value="Glycos_transf_1"/>
    <property type="match status" value="1"/>
</dbReference>
<dbReference type="EMBL" id="CP077062">
    <property type="protein sequence ID" value="QWZ09891.1"/>
    <property type="molecule type" value="Genomic_DNA"/>
</dbReference>
<evidence type="ECO:0000313" key="6">
    <source>
        <dbReference type="Proteomes" id="UP000683575"/>
    </source>
</evidence>
<dbReference type="AlphaFoldDB" id="A0A975Y1U8"/>
<dbReference type="Proteomes" id="UP000683575">
    <property type="component" value="Chromosome"/>
</dbReference>
<proteinExistence type="predicted"/>
<keyword evidence="1 5" id="KW-0328">Glycosyltransferase</keyword>
<gene>
    <name evidence="5" type="ORF">KRR39_09265</name>
</gene>
<sequence length="357" mass="38224">MSRPLHVVEIADSRFPISEPFAGGMQALTWHLIEGLRTRGVALSVFAGPGSDPRLGARLITSRPAELSAAARQDVSMGPEEWLEQHHAYLQLMLGLARRRDIDVVHNNSLHHLPIAMAEMVGVPVLTTLHTPPTPWLEPAVRLADPGSARYAAVSRHTAASWAHVADPVVVPNGVDARRWTYGEGGPDLVWSGRIAPEKAPHLAIDIARAAGRRIRLAGPVTDPVYWETRIRPRLGDDVEHVGHLHQRELATLLGASALCLVTPSWDEPYGLVAAEALACGTPVLAFARGGIPEVVGESCARLVDADDVPAAAALVTEAAALDRRAARDHAVRHCSVDVMVDAYLALLDGARMASAA</sequence>
<dbReference type="KEGG" id="nps:KRR39_09265"/>
<keyword evidence="6" id="KW-1185">Reference proteome</keyword>
<dbReference type="GO" id="GO:0016757">
    <property type="term" value="F:glycosyltransferase activity"/>
    <property type="evidence" value="ECO:0007669"/>
    <property type="project" value="UniProtKB-KW"/>
</dbReference>
<evidence type="ECO:0000256" key="1">
    <source>
        <dbReference type="ARBA" id="ARBA00022676"/>
    </source>
</evidence>